<evidence type="ECO:0000313" key="1">
    <source>
        <dbReference type="EMBL" id="CAG8700103.1"/>
    </source>
</evidence>
<evidence type="ECO:0000313" key="2">
    <source>
        <dbReference type="Proteomes" id="UP000789525"/>
    </source>
</evidence>
<protein>
    <submittedName>
        <fullName evidence="1">4243_t:CDS:1</fullName>
    </submittedName>
</protein>
<comment type="caution">
    <text evidence="1">The sequence shown here is derived from an EMBL/GenBank/DDBJ whole genome shotgun (WGS) entry which is preliminary data.</text>
</comment>
<accession>A0ACA9PH44</accession>
<feature type="non-terminal residue" evidence="1">
    <location>
        <position position="1"/>
    </location>
</feature>
<organism evidence="1 2">
    <name type="scientific">Acaulospora colombiana</name>
    <dbReference type="NCBI Taxonomy" id="27376"/>
    <lineage>
        <taxon>Eukaryota</taxon>
        <taxon>Fungi</taxon>
        <taxon>Fungi incertae sedis</taxon>
        <taxon>Mucoromycota</taxon>
        <taxon>Glomeromycotina</taxon>
        <taxon>Glomeromycetes</taxon>
        <taxon>Diversisporales</taxon>
        <taxon>Acaulosporaceae</taxon>
        <taxon>Acaulospora</taxon>
    </lineage>
</organism>
<proteinExistence type="predicted"/>
<sequence>LASLPFPHPRQFPSEDDIRQTKLIIGQLDRKIEDLENDIKKLQTQLQQVQRKRTNYASYISPLRRLPTELLSMIIKIYLKEFGEITTIASVCSRLREVVLGMAGFWSNISLRDIEPKEGGHYMRRINGRYGCSVEGGIQCTTLEQLELVLNRVGKSPLKLVVSWPVESGTLELLADRHCPIHTLVVLDKWNSAMWFSGFHNLNLDQLQELQLRKLRWDQSRPIMDLALGSNCNRMTLDINYGSPTLELFQHELMQRVVNLGIATGERISLNVEPHVISFTDDGLMEHLYQESSGLSEISFPNVETWRLEGENGLIRSLDLSGARTVKFLSMDYPNKPIVANFPSHLTELDLVCVILAPESLQSGQRQSLPCLKSLRLEDVLFIGPFQKYFHCPRLESLTYWIPHKDVEETTIEGSRLLYKDPVLQVFEVSFFRETSALSFLHLEGTTLDVSTAPTLAACPMLRELEIKDCHINEFIHPFIRRLGKMAHFPSLKVLSIHDSWPSNAEMSHEEFMAQCGSKRPGLYYTGNGQEEYVESPSPSEDTDDADLQSSFDSMDEVDIVIESADDDE</sequence>
<dbReference type="EMBL" id="CAJVPT010032056">
    <property type="protein sequence ID" value="CAG8700103.1"/>
    <property type="molecule type" value="Genomic_DNA"/>
</dbReference>
<dbReference type="Proteomes" id="UP000789525">
    <property type="component" value="Unassembled WGS sequence"/>
</dbReference>
<reference evidence="1" key="1">
    <citation type="submission" date="2021-06" db="EMBL/GenBank/DDBJ databases">
        <authorList>
            <person name="Kallberg Y."/>
            <person name="Tangrot J."/>
            <person name="Rosling A."/>
        </authorList>
    </citation>
    <scope>NUCLEOTIDE SEQUENCE</scope>
    <source>
        <strain evidence="1">CL356</strain>
    </source>
</reference>
<gene>
    <name evidence="1" type="ORF">ACOLOM_LOCUS10205</name>
</gene>
<name>A0ACA9PH44_9GLOM</name>
<keyword evidence="2" id="KW-1185">Reference proteome</keyword>